<reference evidence="9 10" key="1">
    <citation type="submission" date="2022-11" db="EMBL/GenBank/DDBJ databases">
        <title>Mucor velutinosus strain NIH1002 WGS.</title>
        <authorList>
            <person name="Subramanian P."/>
            <person name="Mullikin J.C."/>
            <person name="Segre J.A."/>
            <person name="Zelazny A.M."/>
        </authorList>
    </citation>
    <scope>NUCLEOTIDE SEQUENCE [LARGE SCALE GENOMIC DNA]</scope>
    <source>
        <strain evidence="9 10">NIH1002</strain>
    </source>
</reference>
<dbReference type="RefSeq" id="XP_064681216.1">
    <property type="nucleotide sequence ID" value="XM_064821530.1"/>
</dbReference>
<keyword evidence="10" id="KW-1185">Reference proteome</keyword>
<dbReference type="GO" id="GO:0005829">
    <property type="term" value="C:cytosol"/>
    <property type="evidence" value="ECO:0007669"/>
    <property type="project" value="UniProtKB-SubCell"/>
</dbReference>
<dbReference type="InterPro" id="IPR011989">
    <property type="entry name" value="ARM-like"/>
</dbReference>
<dbReference type="SMART" id="SM00185">
    <property type="entry name" value="ARM"/>
    <property type="match status" value="6"/>
</dbReference>
<proteinExistence type="predicted"/>
<sequence>MSISVETLKDALDFAKNDDTVVESVNSLNQLSKDHSSWDKGAQACKDLADALRTASLRSPLGDSGIIETLAGLLNETSGRQFHFQIQALRVLGNLCFDHENNRKRMKDAGIVPTVASYLTQDAPSDLIRTVCGFYLNSSMDYAPIQNEIAECGAAKRLVDLIVPGKQDDGSITMAIKVLDNMVAEETARKIISTPSTVIAYITMMEHMYKSEEYMDELDNLENLADTLLQLIMDDGIVQLRTVEEKKKKNSVLIQADLLQNEIVDMGALDFLLDFLQNTDVELQEKDEKEKLEEIHKTMSKITIYATSTDAKMEELYSNRHMLSRFLDMAKSNSEVVRQCAVYILGNLARSDQHCIELVEKYNLSKLLLDMYQTTENATFQYAILGCLKHLCLPASNKDIIGNDDCIRMLSPALDESKDMLKRNQFLTIGIMKLLCASNYDNAKRIIQEDNTLSLVTGFLKRVDDVAAKSEATRVLTNLVKTVWVQSNNNDLRMQVMEAHIMEPIIELVRTSTFAVLKNDGIMALTLIFSESSESATTKKALSIITADPPQPIIAGAQEEKEDEGEEQKEHESRSFLQVLIDDICVESNEIPVQIKCNACLLLCKVVESAKKNDDLQVIEAIKSIASDRLESIQDNSDLHKYATTLSKALQQQ</sequence>
<keyword evidence="5" id="KW-0256">Endoplasmic reticulum</keyword>
<dbReference type="InterPro" id="IPR000225">
    <property type="entry name" value="Armadillo"/>
</dbReference>
<dbReference type="SUPFAM" id="SSF48371">
    <property type="entry name" value="ARM repeat"/>
    <property type="match status" value="2"/>
</dbReference>
<comment type="subcellular location">
    <subcellularLocation>
        <location evidence="3">Cytoplasm</location>
        <location evidence="3">Cytosol</location>
    </subcellularLocation>
    <subcellularLocation>
        <location evidence="2">Endoplasmic reticulum</location>
    </subcellularLocation>
    <subcellularLocation>
        <location evidence="1">Mitochondrion</location>
    </subcellularLocation>
</comment>
<dbReference type="EMBL" id="JASEJX010000015">
    <property type="protein sequence ID" value="KAK4514550.1"/>
    <property type="molecule type" value="Genomic_DNA"/>
</dbReference>
<evidence type="ECO:0000256" key="6">
    <source>
        <dbReference type="ARBA" id="ARBA00023128"/>
    </source>
</evidence>
<dbReference type="GO" id="GO:0005085">
    <property type="term" value="F:guanyl-nucleotide exchange factor activity"/>
    <property type="evidence" value="ECO:0007669"/>
    <property type="project" value="InterPro"/>
</dbReference>
<evidence type="ECO:0000256" key="5">
    <source>
        <dbReference type="ARBA" id="ARBA00022824"/>
    </source>
</evidence>
<dbReference type="PANTHER" id="PTHR10957">
    <property type="entry name" value="RAP1 GTPASE-GDP DISSOCIATION STIMULATOR 1"/>
    <property type="match status" value="1"/>
</dbReference>
<accession>A0AAN7HSQ4</accession>
<evidence type="ECO:0000256" key="4">
    <source>
        <dbReference type="ARBA" id="ARBA00022490"/>
    </source>
</evidence>
<dbReference type="InterPro" id="IPR016024">
    <property type="entry name" value="ARM-type_fold"/>
</dbReference>
<evidence type="ECO:0000256" key="1">
    <source>
        <dbReference type="ARBA" id="ARBA00004173"/>
    </source>
</evidence>
<feature type="repeat" description="ARM" evidence="7">
    <location>
        <begin position="65"/>
        <end position="110"/>
    </location>
</feature>
<evidence type="ECO:0000256" key="8">
    <source>
        <dbReference type="SAM" id="Coils"/>
    </source>
</evidence>
<keyword evidence="8" id="KW-0175">Coiled coil</keyword>
<dbReference type="InterPro" id="IPR040144">
    <property type="entry name" value="RAP1GDS1"/>
</dbReference>
<dbReference type="GO" id="GO:0005783">
    <property type="term" value="C:endoplasmic reticulum"/>
    <property type="evidence" value="ECO:0007669"/>
    <property type="project" value="UniProtKB-SubCell"/>
</dbReference>
<evidence type="ECO:0000256" key="7">
    <source>
        <dbReference type="PROSITE-ProRule" id="PRU00259"/>
    </source>
</evidence>
<protein>
    <recommendedName>
        <fullName evidence="11">ARM repeat-containing protein</fullName>
    </recommendedName>
</protein>
<dbReference type="Gene3D" id="1.25.10.10">
    <property type="entry name" value="Leucine-rich Repeat Variant"/>
    <property type="match status" value="2"/>
</dbReference>
<keyword evidence="4" id="KW-0963">Cytoplasm</keyword>
<keyword evidence="6" id="KW-0496">Mitochondrion</keyword>
<dbReference type="PROSITE" id="PS50176">
    <property type="entry name" value="ARM_REPEAT"/>
    <property type="match status" value="1"/>
</dbReference>
<gene>
    <name evidence="9" type="ORF">ATC70_002148</name>
</gene>
<evidence type="ECO:0000256" key="2">
    <source>
        <dbReference type="ARBA" id="ARBA00004240"/>
    </source>
</evidence>
<organism evidence="9 10">
    <name type="scientific">Mucor velutinosus</name>
    <dbReference type="NCBI Taxonomy" id="708070"/>
    <lineage>
        <taxon>Eukaryota</taxon>
        <taxon>Fungi</taxon>
        <taxon>Fungi incertae sedis</taxon>
        <taxon>Mucoromycota</taxon>
        <taxon>Mucoromycotina</taxon>
        <taxon>Mucoromycetes</taxon>
        <taxon>Mucorales</taxon>
        <taxon>Mucorineae</taxon>
        <taxon>Mucoraceae</taxon>
        <taxon>Mucor</taxon>
    </lineage>
</organism>
<dbReference type="GeneID" id="89945850"/>
<name>A0AAN7HSQ4_9FUNG</name>
<dbReference type="AlphaFoldDB" id="A0AAN7HSQ4"/>
<comment type="caution">
    <text evidence="9">The sequence shown here is derived from an EMBL/GenBank/DDBJ whole genome shotgun (WGS) entry which is preliminary data.</text>
</comment>
<dbReference type="GO" id="GO:0005739">
    <property type="term" value="C:mitochondrion"/>
    <property type="evidence" value="ECO:0007669"/>
    <property type="project" value="UniProtKB-SubCell"/>
</dbReference>
<dbReference type="Proteomes" id="UP001304243">
    <property type="component" value="Unassembled WGS sequence"/>
</dbReference>
<evidence type="ECO:0000256" key="3">
    <source>
        <dbReference type="ARBA" id="ARBA00004514"/>
    </source>
</evidence>
<evidence type="ECO:0008006" key="11">
    <source>
        <dbReference type="Google" id="ProtNLM"/>
    </source>
</evidence>
<feature type="coiled-coil region" evidence="8">
    <location>
        <begin position="204"/>
        <end position="231"/>
    </location>
</feature>
<evidence type="ECO:0000313" key="10">
    <source>
        <dbReference type="Proteomes" id="UP001304243"/>
    </source>
</evidence>
<evidence type="ECO:0000313" key="9">
    <source>
        <dbReference type="EMBL" id="KAK4514550.1"/>
    </source>
</evidence>